<accession>A0A939QF43</accession>
<dbReference type="Proteomes" id="UP000668403">
    <property type="component" value="Unassembled WGS sequence"/>
</dbReference>
<keyword evidence="3" id="KW-0408">Iron</keyword>
<dbReference type="GO" id="GO:0016705">
    <property type="term" value="F:oxidoreductase activity, acting on paired donors, with incorporation or reduction of molecular oxygen"/>
    <property type="evidence" value="ECO:0007669"/>
    <property type="project" value="UniProtKB-ARBA"/>
</dbReference>
<dbReference type="AlphaFoldDB" id="A0A939QF43"/>
<evidence type="ECO:0000259" key="5">
    <source>
        <dbReference type="PROSITE" id="PS51296"/>
    </source>
</evidence>
<dbReference type="PROSITE" id="PS51296">
    <property type="entry name" value="RIESKE"/>
    <property type="match status" value="1"/>
</dbReference>
<dbReference type="GO" id="GO:0004497">
    <property type="term" value="F:monooxygenase activity"/>
    <property type="evidence" value="ECO:0007669"/>
    <property type="project" value="UniProtKB-ARBA"/>
</dbReference>
<keyword evidence="2" id="KW-0479">Metal-binding</keyword>
<reference evidence="6" key="1">
    <citation type="submission" date="2021-03" db="EMBL/GenBank/DDBJ databases">
        <title>Leucobacter chromiisoli sp. nov., isolated from chromium-containing soil of chemical plant.</title>
        <authorList>
            <person name="Xu Z."/>
        </authorList>
    </citation>
    <scope>NUCLEOTIDE SEQUENCE</scope>
    <source>
        <strain evidence="6">K 70/01</strain>
    </source>
</reference>
<name>A0A939QF43_9MICO</name>
<evidence type="ECO:0000256" key="4">
    <source>
        <dbReference type="ARBA" id="ARBA00023014"/>
    </source>
</evidence>
<protein>
    <submittedName>
        <fullName evidence="6">Non-heme iron oxygenase ferredoxin subunit</fullName>
    </submittedName>
</protein>
<dbReference type="GO" id="GO:0051537">
    <property type="term" value="F:2 iron, 2 sulfur cluster binding"/>
    <property type="evidence" value="ECO:0007669"/>
    <property type="project" value="UniProtKB-KW"/>
</dbReference>
<dbReference type="InterPro" id="IPR017941">
    <property type="entry name" value="Rieske_2Fe-2S"/>
</dbReference>
<dbReference type="Pfam" id="PF00355">
    <property type="entry name" value="Rieske"/>
    <property type="match status" value="1"/>
</dbReference>
<evidence type="ECO:0000256" key="1">
    <source>
        <dbReference type="ARBA" id="ARBA00022714"/>
    </source>
</evidence>
<proteinExistence type="predicted"/>
<evidence type="ECO:0000256" key="3">
    <source>
        <dbReference type="ARBA" id="ARBA00023004"/>
    </source>
</evidence>
<dbReference type="CDD" id="cd03528">
    <property type="entry name" value="Rieske_RO_ferredoxin"/>
    <property type="match status" value="1"/>
</dbReference>
<dbReference type="EMBL" id="JAGFBF010000005">
    <property type="protein sequence ID" value="MBO2990018.1"/>
    <property type="molecule type" value="Genomic_DNA"/>
</dbReference>
<keyword evidence="4" id="KW-0411">Iron-sulfur</keyword>
<organism evidence="6 7">
    <name type="scientific">Leucobacter tardus</name>
    <dbReference type="NCBI Taxonomy" id="501483"/>
    <lineage>
        <taxon>Bacteria</taxon>
        <taxon>Bacillati</taxon>
        <taxon>Actinomycetota</taxon>
        <taxon>Actinomycetes</taxon>
        <taxon>Micrococcales</taxon>
        <taxon>Microbacteriaceae</taxon>
        <taxon>Leucobacter</taxon>
    </lineage>
</organism>
<comment type="caution">
    <text evidence="6">The sequence shown here is derived from an EMBL/GenBank/DDBJ whole genome shotgun (WGS) entry which is preliminary data.</text>
</comment>
<dbReference type="GO" id="GO:0046872">
    <property type="term" value="F:metal ion binding"/>
    <property type="evidence" value="ECO:0007669"/>
    <property type="project" value="UniProtKB-KW"/>
</dbReference>
<evidence type="ECO:0000256" key="2">
    <source>
        <dbReference type="ARBA" id="ARBA00022723"/>
    </source>
</evidence>
<dbReference type="RefSeq" id="WP_208238689.1">
    <property type="nucleotide sequence ID" value="NZ_BAAAQU010000002.1"/>
</dbReference>
<evidence type="ECO:0000313" key="7">
    <source>
        <dbReference type="Proteomes" id="UP000668403"/>
    </source>
</evidence>
<feature type="domain" description="Rieske" evidence="5">
    <location>
        <begin position="4"/>
        <end position="100"/>
    </location>
</feature>
<keyword evidence="7" id="KW-1185">Reference proteome</keyword>
<sequence length="110" mass="11686">MARHKALALSDLVQDQATRVVIDDVPIAVVLDSAGAVHAIGDTCSHGQISLAEGFVEGDTLECWAHGSAFSLCTGIPQNLPAYEPVPVYVVEIVDGDVYIDPNVTKEIQQ</sequence>
<gene>
    <name evidence="6" type="ORF">J4H85_08445</name>
</gene>
<dbReference type="Gene3D" id="2.102.10.10">
    <property type="entry name" value="Rieske [2Fe-2S] iron-sulphur domain"/>
    <property type="match status" value="1"/>
</dbReference>
<dbReference type="InterPro" id="IPR036922">
    <property type="entry name" value="Rieske_2Fe-2S_sf"/>
</dbReference>
<keyword evidence="1" id="KW-0001">2Fe-2S</keyword>
<evidence type="ECO:0000313" key="6">
    <source>
        <dbReference type="EMBL" id="MBO2990018.1"/>
    </source>
</evidence>
<dbReference type="SUPFAM" id="SSF50022">
    <property type="entry name" value="ISP domain"/>
    <property type="match status" value="1"/>
</dbReference>